<proteinExistence type="predicted"/>
<dbReference type="Proteomes" id="UP001138500">
    <property type="component" value="Unassembled WGS sequence"/>
</dbReference>
<comment type="caution">
    <text evidence="1">The sequence shown here is derived from an EMBL/GenBank/DDBJ whole genome shotgun (WGS) entry which is preliminary data.</text>
</comment>
<reference evidence="1 2" key="2">
    <citation type="journal article" date="2021" name="Curr. Genet.">
        <title>Genetic response to nitrogen starvation in the aggressive Eucalyptus foliar pathogen Teratosphaeria destructans.</title>
        <authorList>
            <person name="Havenga M."/>
            <person name="Wingfield B.D."/>
            <person name="Wingfield M.J."/>
            <person name="Dreyer L.L."/>
            <person name="Roets F."/>
            <person name="Aylward J."/>
        </authorList>
    </citation>
    <scope>NUCLEOTIDE SEQUENCE [LARGE SCALE GENOMIC DNA]</scope>
    <source>
        <strain evidence="1">CMW44962</strain>
    </source>
</reference>
<keyword evidence="2" id="KW-1185">Reference proteome</keyword>
<dbReference type="EMBL" id="RIBY02000113">
    <property type="protein sequence ID" value="KAH9845218.1"/>
    <property type="molecule type" value="Genomic_DNA"/>
</dbReference>
<organism evidence="1 2">
    <name type="scientific">Teratosphaeria destructans</name>
    <dbReference type="NCBI Taxonomy" id="418781"/>
    <lineage>
        <taxon>Eukaryota</taxon>
        <taxon>Fungi</taxon>
        <taxon>Dikarya</taxon>
        <taxon>Ascomycota</taxon>
        <taxon>Pezizomycotina</taxon>
        <taxon>Dothideomycetes</taxon>
        <taxon>Dothideomycetidae</taxon>
        <taxon>Mycosphaerellales</taxon>
        <taxon>Teratosphaeriaceae</taxon>
        <taxon>Teratosphaeria</taxon>
    </lineage>
</organism>
<sequence length="118" mass="12475">MDRTRTAEKSTQDWFRYPSSAKSCGKVCAANSISPRYVRCSADSVGTYAVPGSEVEDARVLRGSEGLEEMSLEEGLEVLEGPEPLVRGSGPVGSGISLVPECGAAQGVTCLVLRRHDG</sequence>
<reference evidence="1 2" key="1">
    <citation type="journal article" date="2018" name="IMA Fungus">
        <title>IMA Genome-F 10: Nine draft genome sequences of Claviceps purpurea s.lat., including C. arundinis, C. humidiphila, and C. cf. spartinae, pseudomolecules for the pitch canker pathogen Fusarium circinatum, draft genome of Davidsoniella eucalypti, Grosmannia galeiformis, Quambalaria eucalypti, and Teratosphaeria destructans.</title>
        <authorList>
            <person name="Wingfield B.D."/>
            <person name="Liu M."/>
            <person name="Nguyen H.D."/>
            <person name="Lane F.A."/>
            <person name="Morgan S.W."/>
            <person name="De Vos L."/>
            <person name="Wilken P.M."/>
            <person name="Duong T.A."/>
            <person name="Aylward J."/>
            <person name="Coetzee M.P."/>
            <person name="Dadej K."/>
            <person name="De Beer Z.W."/>
            <person name="Findlay W."/>
            <person name="Havenga M."/>
            <person name="Kolarik M."/>
            <person name="Menzies J.G."/>
            <person name="Naidoo K."/>
            <person name="Pochopski O."/>
            <person name="Shoukouhi P."/>
            <person name="Santana Q.C."/>
            <person name="Seifert K.A."/>
            <person name="Soal N."/>
            <person name="Steenkamp E.T."/>
            <person name="Tatham C.T."/>
            <person name="van der Nest M.A."/>
            <person name="Wingfield M.J."/>
        </authorList>
    </citation>
    <scope>NUCLEOTIDE SEQUENCE [LARGE SCALE GENOMIC DNA]</scope>
    <source>
        <strain evidence="1">CMW44962</strain>
    </source>
</reference>
<name>A0A9W7T0Y2_9PEZI</name>
<gene>
    <name evidence="1" type="ORF">Tdes44962_MAKER01228</name>
</gene>
<accession>A0A9W7T0Y2</accession>
<evidence type="ECO:0000313" key="2">
    <source>
        <dbReference type="Proteomes" id="UP001138500"/>
    </source>
</evidence>
<evidence type="ECO:0000313" key="1">
    <source>
        <dbReference type="EMBL" id="KAH9845218.1"/>
    </source>
</evidence>
<dbReference type="AlphaFoldDB" id="A0A9W7T0Y2"/>
<protein>
    <submittedName>
        <fullName evidence="1">Uncharacterized protein</fullName>
    </submittedName>
</protein>